<reference evidence="2" key="1">
    <citation type="submission" date="2017-08" db="EMBL/GenBank/DDBJ databases">
        <title>A dynamic microbial community with high functional redundancy inhabits the cold, oxic subseafloor aquifer.</title>
        <authorList>
            <person name="Tully B.J."/>
            <person name="Wheat C.G."/>
            <person name="Glazer B.T."/>
            <person name="Huber J.A."/>
        </authorList>
    </citation>
    <scope>NUCLEOTIDE SEQUENCE [LARGE SCALE GENOMIC DNA]</scope>
</reference>
<accession>A0A2A4SQJ7</accession>
<sequence length="252" mass="29036">MEPKRLLIPVYCPNCENLSYFIKDSQDNKRLIEFKKGSWLEHPCGQMKGPSFWADPLLVELSEIQWGSQDLSFTLGEQKRSQRARSKPELGIVIELAPLGELGSKMQLLTVDETLIEVRTAEDPKSLSVGMLLDLKHLIRVGKDKYRLATLEQASLPEVFFQTVEVPKEYYQLTLSAEDPSLLETFTNRFLQFFVEQDFPAFSVTPLPVDRQDDKQLHHRRICLCPGPHLMEKFREISLPDTIQVSMQQIRS</sequence>
<evidence type="ECO:0000313" key="1">
    <source>
        <dbReference type="EMBL" id="PCI23676.1"/>
    </source>
</evidence>
<dbReference type="Proteomes" id="UP000218113">
    <property type="component" value="Unassembled WGS sequence"/>
</dbReference>
<name>A0A2A4SQJ7_9DELT</name>
<comment type="caution">
    <text evidence="1">The sequence shown here is derived from an EMBL/GenBank/DDBJ whole genome shotgun (WGS) entry which is preliminary data.</text>
</comment>
<organism evidence="1 2">
    <name type="scientific">SAR324 cluster bacterium</name>
    <dbReference type="NCBI Taxonomy" id="2024889"/>
    <lineage>
        <taxon>Bacteria</taxon>
        <taxon>Deltaproteobacteria</taxon>
        <taxon>SAR324 cluster</taxon>
    </lineage>
</organism>
<evidence type="ECO:0000313" key="2">
    <source>
        <dbReference type="Proteomes" id="UP000218113"/>
    </source>
</evidence>
<proteinExistence type="predicted"/>
<protein>
    <submittedName>
        <fullName evidence="1">Uncharacterized protein</fullName>
    </submittedName>
</protein>
<dbReference type="AlphaFoldDB" id="A0A2A4SQJ7"/>
<gene>
    <name evidence="1" type="ORF">COB67_12480</name>
</gene>
<dbReference type="EMBL" id="NVSR01000137">
    <property type="protein sequence ID" value="PCI23676.1"/>
    <property type="molecule type" value="Genomic_DNA"/>
</dbReference>